<dbReference type="Gene3D" id="1.10.290.10">
    <property type="entry name" value="Topoisomerase I, domain 4"/>
    <property type="match status" value="1"/>
</dbReference>
<comment type="catalytic activity">
    <reaction evidence="1">
        <text>ATP-independent breakage of single-stranded DNA, followed by passage and rejoining.</text>
        <dbReference type="EC" id="5.6.2.1"/>
    </reaction>
</comment>
<dbReference type="InterPro" id="IPR005739">
    <property type="entry name" value="TopoI_arch"/>
</dbReference>
<dbReference type="InterPro" id="IPR013826">
    <property type="entry name" value="Topo_IA_cen_sub3"/>
</dbReference>
<dbReference type="Pfam" id="PF01131">
    <property type="entry name" value="Topoisom_bac"/>
    <property type="match status" value="1"/>
</dbReference>
<reference evidence="11 12" key="1">
    <citation type="submission" date="2018-05" db="EMBL/GenBank/DDBJ databases">
        <title>Complete Genome Sequences of Extremely Thermoacidophilic, Metal-Mobilizing Type-Strain Members of the Archaeal Family Sulfolobaceae: Acidianus brierleyi DSM-1651T, Acidianus sulfidivorans DSM-18786T, Metallosphaera hakonensis DSM-7519T, and Metallosphaera prunae DSM-10039T.</title>
        <authorList>
            <person name="Counts J.A."/>
            <person name="Kelly R.M."/>
        </authorList>
    </citation>
    <scope>NUCLEOTIDE SEQUENCE [LARGE SCALE GENOMIC DNA]</scope>
    <source>
        <strain evidence="11 12">DSM 1651</strain>
    </source>
</reference>
<dbReference type="GO" id="GO:0003917">
    <property type="term" value="F:DNA topoisomerase type I (single strand cut, ATP-independent) activity"/>
    <property type="evidence" value="ECO:0007669"/>
    <property type="project" value="UniProtKB-EC"/>
</dbReference>
<dbReference type="Gene3D" id="1.10.460.10">
    <property type="entry name" value="Topoisomerase I, domain 2"/>
    <property type="match status" value="1"/>
</dbReference>
<sequence length="660" mass="75936">MIRGYTLIIAEKPKAAKKIAEAFGSYKQINYRGVKYWQLTYNNENIIIVSAAGHLFGITGPNVFPVYTMEWKPLWEIDKKNLYTKKYINTISYFSKNAEKYINACDYDIEGSVIGFILIEKFGDLKKAKRMKISALTKEEILRSYSSLSELDINMVNAGIARHKVDWLWGINVSRALMISTRSASGKKVILSAGRVQSPSLIQIVNREIERSLYFPYPEFRIKILINLDNKDFYVFLNKKFESIYDAKELVSKLKNDKLIVTSVSSFKTKLSRPSPFNLMDLQLEAGKFFGYSPYKVERLAEELYLEGLISYPRTNSQRIPSTVNLVEIVNGIAKGPFRSILSILNNLTSGKYIVRQGEKDDPAHPAIYPTGYFRKISKDAYKIYELIVRRFLASISKDAIIQKQNIILKFVKNNVDVSLNLQNILYKGWITIYPYNIKEDELINIKENAEVDVKKITLELSLSKPLPRYNRTSLLKWMESVKIGTEATRGKIIETLFSRKYVEPKGKFIVPTKLGITIAEVLNDYFSELTSIKMTSEMESKLNDIIYGKIKCDDVVNEIKEKIGKYMEEYNKNKEKIGNKISKGLGYLSYNKCKFCDFEEEKDGLCKYHLIALERLKSGLSEWEEKTGYNRKAIVSKLSKSKSTGKLILDLINNNYIMM</sequence>
<dbReference type="EMBL" id="CP029289">
    <property type="protein sequence ID" value="AWR94958.1"/>
    <property type="molecule type" value="Genomic_DNA"/>
</dbReference>
<evidence type="ECO:0000256" key="4">
    <source>
        <dbReference type="ARBA" id="ARBA00022723"/>
    </source>
</evidence>
<dbReference type="GO" id="GO:0006310">
    <property type="term" value="P:DNA recombination"/>
    <property type="evidence" value="ECO:0007669"/>
    <property type="project" value="TreeGrafter"/>
</dbReference>
<feature type="domain" description="Toprim" evidence="9">
    <location>
        <begin position="5"/>
        <end position="137"/>
    </location>
</feature>
<dbReference type="PROSITE" id="PS00396">
    <property type="entry name" value="TOPO_IA_1"/>
    <property type="match status" value="1"/>
</dbReference>
<keyword evidence="8 11" id="KW-0413">Isomerase</keyword>
<dbReference type="AlphaFoldDB" id="A0A2U9IFY5"/>
<protein>
    <recommendedName>
        <fullName evidence="3">DNA topoisomerase</fullName>
        <ecNumber evidence="3">5.6.2.1</ecNumber>
    </recommendedName>
</protein>
<dbReference type="Gene3D" id="2.70.20.10">
    <property type="entry name" value="Topoisomerase I, domain 3"/>
    <property type="match status" value="1"/>
</dbReference>
<evidence type="ECO:0000256" key="8">
    <source>
        <dbReference type="ARBA" id="ARBA00023235"/>
    </source>
</evidence>
<proteinExistence type="inferred from homology"/>
<dbReference type="InterPro" id="IPR013824">
    <property type="entry name" value="Topo_IA_cen_sub1"/>
</dbReference>
<evidence type="ECO:0000259" key="9">
    <source>
        <dbReference type="PROSITE" id="PS50880"/>
    </source>
</evidence>
<dbReference type="Proteomes" id="UP000248044">
    <property type="component" value="Chromosome"/>
</dbReference>
<keyword evidence="7" id="KW-0238">DNA-binding</keyword>
<dbReference type="Gene3D" id="3.40.50.140">
    <property type="match status" value="1"/>
</dbReference>
<dbReference type="CDD" id="cd03362">
    <property type="entry name" value="TOPRIM_TopoIA_TopoIII"/>
    <property type="match status" value="1"/>
</dbReference>
<dbReference type="KEGG" id="abri:DFR85_10490"/>
<dbReference type="CDD" id="cd00186">
    <property type="entry name" value="TOP1Ac"/>
    <property type="match status" value="1"/>
</dbReference>
<evidence type="ECO:0000313" key="11">
    <source>
        <dbReference type="EMBL" id="AWR94958.1"/>
    </source>
</evidence>
<accession>A0A2U9IFY5</accession>
<evidence type="ECO:0000256" key="6">
    <source>
        <dbReference type="ARBA" id="ARBA00023029"/>
    </source>
</evidence>
<dbReference type="Pfam" id="PF01751">
    <property type="entry name" value="Toprim"/>
    <property type="match status" value="1"/>
</dbReference>
<dbReference type="PRINTS" id="PR00417">
    <property type="entry name" value="PRTPISMRASEI"/>
</dbReference>
<keyword evidence="6" id="KW-0799">Topoisomerase</keyword>
<dbReference type="GO" id="GO:0006281">
    <property type="term" value="P:DNA repair"/>
    <property type="evidence" value="ECO:0007669"/>
    <property type="project" value="TreeGrafter"/>
</dbReference>
<dbReference type="PROSITE" id="PS52039">
    <property type="entry name" value="TOPO_IA_2"/>
    <property type="match status" value="1"/>
</dbReference>
<dbReference type="NCBIfam" id="TIGR01057">
    <property type="entry name" value="topA_arch"/>
    <property type="match status" value="1"/>
</dbReference>
<dbReference type="InterPro" id="IPR006171">
    <property type="entry name" value="TOPRIM_dom"/>
</dbReference>
<dbReference type="InterPro" id="IPR000380">
    <property type="entry name" value="Topo_IA"/>
</dbReference>
<dbReference type="EC" id="5.6.2.1" evidence="3"/>
<evidence type="ECO:0000256" key="1">
    <source>
        <dbReference type="ARBA" id="ARBA00000213"/>
    </source>
</evidence>
<evidence type="ECO:0000313" key="12">
    <source>
        <dbReference type="Proteomes" id="UP000248044"/>
    </source>
</evidence>
<dbReference type="InterPro" id="IPR003601">
    <property type="entry name" value="Topo_IA_2"/>
</dbReference>
<evidence type="ECO:0000256" key="7">
    <source>
        <dbReference type="ARBA" id="ARBA00023125"/>
    </source>
</evidence>
<dbReference type="InterPro" id="IPR013497">
    <property type="entry name" value="Topo_IA_cen"/>
</dbReference>
<dbReference type="GO" id="GO:0046872">
    <property type="term" value="F:metal ion binding"/>
    <property type="evidence" value="ECO:0007669"/>
    <property type="project" value="UniProtKB-KW"/>
</dbReference>
<dbReference type="InterPro" id="IPR013825">
    <property type="entry name" value="Topo_IA_cen_sub2"/>
</dbReference>
<dbReference type="SMART" id="SM00437">
    <property type="entry name" value="TOP1Ac"/>
    <property type="match status" value="1"/>
</dbReference>
<dbReference type="SMART" id="SM00493">
    <property type="entry name" value="TOPRIM"/>
    <property type="match status" value="1"/>
</dbReference>
<dbReference type="PANTHER" id="PTHR11390:SF26">
    <property type="entry name" value="DNA TOPOISOMERASE 1"/>
    <property type="match status" value="1"/>
</dbReference>
<dbReference type="SMART" id="SM00436">
    <property type="entry name" value="TOP1Bc"/>
    <property type="match status" value="1"/>
</dbReference>
<keyword evidence="5" id="KW-0862">Zinc</keyword>
<dbReference type="InterPro" id="IPR034144">
    <property type="entry name" value="TOPRIM_TopoIII"/>
</dbReference>
<gene>
    <name evidence="11" type="ORF">DFR85_10490</name>
</gene>
<evidence type="ECO:0000256" key="3">
    <source>
        <dbReference type="ARBA" id="ARBA00012891"/>
    </source>
</evidence>
<comment type="similarity">
    <text evidence="2">Belongs to the type IA topoisomerase family.</text>
</comment>
<evidence type="ECO:0000256" key="5">
    <source>
        <dbReference type="ARBA" id="ARBA00022833"/>
    </source>
</evidence>
<dbReference type="GO" id="GO:0006265">
    <property type="term" value="P:DNA topological change"/>
    <property type="evidence" value="ECO:0007669"/>
    <property type="project" value="InterPro"/>
</dbReference>
<dbReference type="InterPro" id="IPR023405">
    <property type="entry name" value="Topo_IA_core_domain"/>
</dbReference>
<dbReference type="NCBIfam" id="NF004438">
    <property type="entry name" value="PRK05776.1"/>
    <property type="match status" value="1"/>
</dbReference>
<name>A0A2U9IFY5_9CREN</name>
<feature type="domain" description="Topo IA-type catalytic" evidence="10">
    <location>
        <begin position="152"/>
        <end position="568"/>
    </location>
</feature>
<keyword evidence="12" id="KW-1185">Reference proteome</keyword>
<dbReference type="PROSITE" id="PS50880">
    <property type="entry name" value="TOPRIM"/>
    <property type="match status" value="1"/>
</dbReference>
<evidence type="ECO:0000256" key="2">
    <source>
        <dbReference type="ARBA" id="ARBA00009446"/>
    </source>
</evidence>
<dbReference type="InterPro" id="IPR003602">
    <property type="entry name" value="Topo_IA_DNA-bd_dom"/>
</dbReference>
<evidence type="ECO:0000259" key="10">
    <source>
        <dbReference type="PROSITE" id="PS52039"/>
    </source>
</evidence>
<keyword evidence="4" id="KW-0479">Metal-binding</keyword>
<dbReference type="PANTHER" id="PTHR11390">
    <property type="entry name" value="PROKARYOTIC DNA TOPOISOMERASE"/>
    <property type="match status" value="1"/>
</dbReference>
<dbReference type="GO" id="GO:0003677">
    <property type="term" value="F:DNA binding"/>
    <property type="evidence" value="ECO:0007669"/>
    <property type="project" value="UniProtKB-KW"/>
</dbReference>
<dbReference type="SUPFAM" id="SSF56712">
    <property type="entry name" value="Prokaryotic type I DNA topoisomerase"/>
    <property type="match status" value="1"/>
</dbReference>
<organism evidence="11 12">
    <name type="scientific">Acidianus brierleyi</name>
    <dbReference type="NCBI Taxonomy" id="41673"/>
    <lineage>
        <taxon>Archaea</taxon>
        <taxon>Thermoproteota</taxon>
        <taxon>Thermoprotei</taxon>
        <taxon>Sulfolobales</taxon>
        <taxon>Sulfolobaceae</taxon>
        <taxon>Acidianus</taxon>
    </lineage>
</organism>
<dbReference type="InterPro" id="IPR023406">
    <property type="entry name" value="Topo_IA_AS"/>
</dbReference>